<evidence type="ECO:0000313" key="2">
    <source>
        <dbReference type="EMBL" id="KAK3269997.1"/>
    </source>
</evidence>
<protein>
    <submittedName>
        <fullName evidence="2">Uncharacterized protein</fullName>
    </submittedName>
</protein>
<sequence>MGAWQKALGDDCCASEQGGVWGAAVTDEVIQRFGHEKMEVESQISEEQRLEMKQAMINRRREEDRYRHVMESMLVRVQEELTQLHIRCENGVQNAIPQDDVLQHGGQQIDEGYQAFGDLPLPEPGTIETNEIYQGQWGALQDDDSLPLPPSEYPGFGHDASIRTMASGDDDAIQL</sequence>
<dbReference type="Proteomes" id="UP001190700">
    <property type="component" value="Unassembled WGS sequence"/>
</dbReference>
<name>A0AAE0G233_9CHLO</name>
<evidence type="ECO:0000313" key="3">
    <source>
        <dbReference type="Proteomes" id="UP001190700"/>
    </source>
</evidence>
<evidence type="ECO:0000256" key="1">
    <source>
        <dbReference type="SAM" id="MobiDB-lite"/>
    </source>
</evidence>
<keyword evidence="3" id="KW-1185">Reference proteome</keyword>
<proteinExistence type="predicted"/>
<comment type="caution">
    <text evidence="2">The sequence shown here is derived from an EMBL/GenBank/DDBJ whole genome shotgun (WGS) entry which is preliminary data.</text>
</comment>
<dbReference type="EMBL" id="LGRX02010618">
    <property type="protein sequence ID" value="KAK3269997.1"/>
    <property type="molecule type" value="Genomic_DNA"/>
</dbReference>
<dbReference type="AlphaFoldDB" id="A0AAE0G233"/>
<feature type="region of interest" description="Disordered" evidence="1">
    <location>
        <begin position="155"/>
        <end position="175"/>
    </location>
</feature>
<gene>
    <name evidence="2" type="ORF">CYMTET_21582</name>
</gene>
<organism evidence="2 3">
    <name type="scientific">Cymbomonas tetramitiformis</name>
    <dbReference type="NCBI Taxonomy" id="36881"/>
    <lineage>
        <taxon>Eukaryota</taxon>
        <taxon>Viridiplantae</taxon>
        <taxon>Chlorophyta</taxon>
        <taxon>Pyramimonadophyceae</taxon>
        <taxon>Pyramimonadales</taxon>
        <taxon>Pyramimonadaceae</taxon>
        <taxon>Cymbomonas</taxon>
    </lineage>
</organism>
<accession>A0AAE0G233</accession>
<reference evidence="2 3" key="1">
    <citation type="journal article" date="2015" name="Genome Biol. Evol.">
        <title>Comparative Genomics of a Bacterivorous Green Alga Reveals Evolutionary Causalities and Consequences of Phago-Mixotrophic Mode of Nutrition.</title>
        <authorList>
            <person name="Burns J.A."/>
            <person name="Paasch A."/>
            <person name="Narechania A."/>
            <person name="Kim E."/>
        </authorList>
    </citation>
    <scope>NUCLEOTIDE SEQUENCE [LARGE SCALE GENOMIC DNA]</scope>
    <source>
        <strain evidence="2 3">PLY_AMNH</strain>
    </source>
</reference>